<evidence type="ECO:0000313" key="2">
    <source>
        <dbReference type="Proteomes" id="UP000683559"/>
    </source>
</evidence>
<gene>
    <name evidence="1" type="ORF">KP001_12270</name>
</gene>
<evidence type="ECO:0000313" key="1">
    <source>
        <dbReference type="EMBL" id="QXE89236.1"/>
    </source>
</evidence>
<organism evidence="1 2">
    <name type="scientific">Geomonas subterranea</name>
    <dbReference type="NCBI Taxonomy" id="2847989"/>
    <lineage>
        <taxon>Bacteria</taxon>
        <taxon>Pseudomonadati</taxon>
        <taxon>Thermodesulfobacteriota</taxon>
        <taxon>Desulfuromonadia</taxon>
        <taxon>Geobacterales</taxon>
        <taxon>Geobacteraceae</taxon>
        <taxon>Geomonas</taxon>
    </lineage>
</organism>
<sequence length="148" mass="16265">MGVQAVNTWLTIEPGADPGKAVLTVGYDLAITENAYKSDWLVRVDVMGYDAAGDEEGTKAPDILYTFQFPGILNGYLFKADGPTRKERKSHTVELAYQALNEDPGVTRKVVMFPGGKKITVAIPHTDEISCRISTSNFAWTNQVVLRI</sequence>
<name>A0ABX8LED7_9BACT</name>
<protein>
    <submittedName>
        <fullName evidence="1">Uncharacterized protein</fullName>
    </submittedName>
</protein>
<reference evidence="1 2" key="1">
    <citation type="submission" date="2021-06" db="EMBL/GenBank/DDBJ databases">
        <title>Gemonas diversity in paddy soil.</title>
        <authorList>
            <person name="Liu G."/>
        </authorList>
    </citation>
    <scope>NUCLEOTIDE SEQUENCE [LARGE SCALE GENOMIC DNA]</scope>
    <source>
        <strain evidence="1 2">RG2</strain>
    </source>
</reference>
<proteinExistence type="predicted"/>
<accession>A0ABX8LED7</accession>
<dbReference type="Proteomes" id="UP000683559">
    <property type="component" value="Chromosome"/>
</dbReference>
<dbReference type="RefSeq" id="WP_217285927.1">
    <property type="nucleotide sequence ID" value="NZ_CP077683.1"/>
</dbReference>
<keyword evidence="2" id="KW-1185">Reference proteome</keyword>
<dbReference type="EMBL" id="CP077683">
    <property type="protein sequence ID" value="QXE89236.1"/>
    <property type="molecule type" value="Genomic_DNA"/>
</dbReference>